<protein>
    <submittedName>
        <fullName evidence="1">Uncharacterized protein</fullName>
    </submittedName>
</protein>
<comment type="caution">
    <text evidence="1">The sequence shown here is derived from an EMBL/GenBank/DDBJ whole genome shotgun (WGS) entry which is preliminary data.</text>
</comment>
<dbReference type="AlphaFoldDB" id="A0A4Q9LAE0"/>
<organism evidence="1 2">
    <name type="scientific">Hamiltosporidium magnivora</name>
    <dbReference type="NCBI Taxonomy" id="148818"/>
    <lineage>
        <taxon>Eukaryota</taxon>
        <taxon>Fungi</taxon>
        <taxon>Fungi incertae sedis</taxon>
        <taxon>Microsporidia</taxon>
        <taxon>Dubosqiidae</taxon>
        <taxon>Hamiltosporidium</taxon>
    </lineage>
</organism>
<feature type="non-terminal residue" evidence="1">
    <location>
        <position position="474"/>
    </location>
</feature>
<reference evidence="1 2" key="1">
    <citation type="submission" date="2017-12" db="EMBL/GenBank/DDBJ databases">
        <authorList>
            <person name="Pombert J.-F."/>
            <person name="Haag K.L."/>
            <person name="Ebert D."/>
        </authorList>
    </citation>
    <scope>NUCLEOTIDE SEQUENCE [LARGE SCALE GENOMIC DNA]</scope>
    <source>
        <strain evidence="1">IL-BN-2</strain>
    </source>
</reference>
<dbReference type="VEuPathDB" id="MicrosporidiaDB:CWI39_0763p0020"/>
<sequence length="474" mass="54929">MGLQEIYFEKANTIKLNRSVDQIFYIKECAIFIDNLDVEAFSNLLNLKEIHIHRIYFQNISFSELFCASQEYKIKRMKKDLIFIANYKKIEDVLFISCDIQGKAYRWIKFLFFNEGYFGLKYYTIIEGKLNNEKTTSKTDLRFKEEQNIDIKCKNSAVNITTKESVLLDILRNSKPETNKKEASLHVGGLSDLKIKKINEILDKNTFDILALVETWRDTFTPISKKYAIAAVKLSIRVDYIFSRKKGTIILITKNLTLTKIDNITENLHNELGKDIKILKKRFDKKDVPNSEPNHIGLNTSEYMKVIKFHGLPISKINPNLNELINKFILDGPLINPDKTVENITDFYNKRQNNRNFNLEDKINGFTTNEVIGKIATLKTGKSDTDDFRPNFSIEKTRKLFEELILSQINLKIHKQQSGLKPGYSTLNNAMVLETELRHGNGSLICVTLDFIKAYDSVNRSELYHKMLSNQNLS</sequence>
<evidence type="ECO:0000313" key="1">
    <source>
        <dbReference type="EMBL" id="TBU04739.1"/>
    </source>
</evidence>
<evidence type="ECO:0000313" key="2">
    <source>
        <dbReference type="Proteomes" id="UP000293045"/>
    </source>
</evidence>
<name>A0A4Q9LAE0_9MICR</name>
<dbReference type="Proteomes" id="UP000293045">
    <property type="component" value="Unassembled WGS sequence"/>
</dbReference>
<dbReference type="EMBL" id="PIXR01000763">
    <property type="protein sequence ID" value="TBU04739.1"/>
    <property type="molecule type" value="Genomic_DNA"/>
</dbReference>
<dbReference type="VEuPathDB" id="MicrosporidiaDB:CWI36_0207p0010"/>
<proteinExistence type="predicted"/>
<accession>A0A4Q9LAE0</accession>
<gene>
    <name evidence="1" type="ORF">CWI39_0763p0020</name>
</gene>